<dbReference type="Proteomes" id="UP000252139">
    <property type="component" value="Unassembled WGS sequence"/>
</dbReference>
<dbReference type="OrthoDB" id="200954at2759"/>
<organism evidence="2 3">
    <name type="scientific">Rhizopus azygosporus</name>
    <name type="common">Rhizopus microsporus var. azygosporus</name>
    <dbReference type="NCBI Taxonomy" id="86630"/>
    <lineage>
        <taxon>Eukaryota</taxon>
        <taxon>Fungi</taxon>
        <taxon>Fungi incertae sedis</taxon>
        <taxon>Mucoromycota</taxon>
        <taxon>Mucoromycotina</taxon>
        <taxon>Mucoromycetes</taxon>
        <taxon>Mucorales</taxon>
        <taxon>Mucorineae</taxon>
        <taxon>Rhizopodaceae</taxon>
        <taxon>Rhizopus</taxon>
    </lineage>
</organism>
<dbReference type="AlphaFoldDB" id="A0A367J9T2"/>
<keyword evidence="1" id="KW-1133">Transmembrane helix</keyword>
<comment type="caution">
    <text evidence="2">The sequence shown here is derived from an EMBL/GenBank/DDBJ whole genome shotgun (WGS) entry which is preliminary data.</text>
</comment>
<dbReference type="STRING" id="86630.A0A367J9T2"/>
<proteinExistence type="predicted"/>
<gene>
    <name evidence="2" type="ORF">CU097_010588</name>
</gene>
<name>A0A367J9T2_RHIAZ</name>
<feature type="non-terminal residue" evidence="2">
    <location>
        <position position="54"/>
    </location>
</feature>
<evidence type="ECO:0000313" key="2">
    <source>
        <dbReference type="EMBL" id="RCH86687.1"/>
    </source>
</evidence>
<feature type="transmembrane region" description="Helical" evidence="1">
    <location>
        <begin position="15"/>
        <end position="37"/>
    </location>
</feature>
<keyword evidence="3" id="KW-1185">Reference proteome</keyword>
<dbReference type="EMBL" id="PJQL01001814">
    <property type="protein sequence ID" value="RCH86687.1"/>
    <property type="molecule type" value="Genomic_DNA"/>
</dbReference>
<evidence type="ECO:0000256" key="1">
    <source>
        <dbReference type="SAM" id="Phobius"/>
    </source>
</evidence>
<keyword evidence="1" id="KW-0812">Transmembrane</keyword>
<sequence>MLGQTVLAILFTENAMMNALLATTYISVIPNLLLYFVPPNIQPTTLNTLVHFAI</sequence>
<protein>
    <submittedName>
        <fullName evidence="2">Uncharacterized protein</fullName>
    </submittedName>
</protein>
<reference evidence="2 3" key="1">
    <citation type="journal article" date="2018" name="G3 (Bethesda)">
        <title>Phylogenetic and Phylogenomic Definition of Rhizopus Species.</title>
        <authorList>
            <person name="Gryganskyi A.P."/>
            <person name="Golan J."/>
            <person name="Dolatabadi S."/>
            <person name="Mondo S."/>
            <person name="Robb S."/>
            <person name="Idnurm A."/>
            <person name="Muszewska A."/>
            <person name="Steczkiewicz K."/>
            <person name="Masonjones S."/>
            <person name="Liao H.L."/>
            <person name="Gajdeczka M.T."/>
            <person name="Anike F."/>
            <person name="Vuek A."/>
            <person name="Anishchenko I.M."/>
            <person name="Voigt K."/>
            <person name="de Hoog G.S."/>
            <person name="Smith M.E."/>
            <person name="Heitman J."/>
            <person name="Vilgalys R."/>
            <person name="Stajich J.E."/>
        </authorList>
    </citation>
    <scope>NUCLEOTIDE SEQUENCE [LARGE SCALE GENOMIC DNA]</scope>
    <source>
        <strain evidence="2 3">CBS 357.93</strain>
    </source>
</reference>
<keyword evidence="1" id="KW-0472">Membrane</keyword>
<accession>A0A367J9T2</accession>
<evidence type="ECO:0000313" key="3">
    <source>
        <dbReference type="Proteomes" id="UP000252139"/>
    </source>
</evidence>